<feature type="compositionally biased region" description="Polar residues" evidence="1">
    <location>
        <begin position="111"/>
        <end position="122"/>
    </location>
</feature>
<organism evidence="2 3">
    <name type="scientific">Fusarium denticulatum</name>
    <dbReference type="NCBI Taxonomy" id="48507"/>
    <lineage>
        <taxon>Eukaryota</taxon>
        <taxon>Fungi</taxon>
        <taxon>Dikarya</taxon>
        <taxon>Ascomycota</taxon>
        <taxon>Pezizomycotina</taxon>
        <taxon>Sordariomycetes</taxon>
        <taxon>Hypocreomycetidae</taxon>
        <taxon>Hypocreales</taxon>
        <taxon>Nectriaceae</taxon>
        <taxon>Fusarium</taxon>
        <taxon>Fusarium fujikuroi species complex</taxon>
    </lineage>
</organism>
<feature type="region of interest" description="Disordered" evidence="1">
    <location>
        <begin position="1"/>
        <end position="25"/>
    </location>
</feature>
<evidence type="ECO:0000256" key="1">
    <source>
        <dbReference type="SAM" id="MobiDB-lite"/>
    </source>
</evidence>
<gene>
    <name evidence="2" type="ORF">FDENT_6321</name>
</gene>
<comment type="caution">
    <text evidence="2">The sequence shown here is derived from an EMBL/GenBank/DDBJ whole genome shotgun (WGS) entry which is preliminary data.</text>
</comment>
<proteinExistence type="predicted"/>
<protein>
    <submittedName>
        <fullName evidence="2">Uncharacterized protein</fullName>
    </submittedName>
</protein>
<feature type="region of interest" description="Disordered" evidence="1">
    <location>
        <begin position="102"/>
        <end position="125"/>
    </location>
</feature>
<keyword evidence="3" id="KW-1185">Reference proteome</keyword>
<dbReference type="AlphaFoldDB" id="A0A8H5UAW5"/>
<accession>A0A8H5UAW5</accession>
<name>A0A8H5UAW5_9HYPO</name>
<dbReference type="Proteomes" id="UP000562682">
    <property type="component" value="Unassembled WGS sequence"/>
</dbReference>
<sequence length="239" mass="27074">MSVKDCDSPDESLPQSYSYDVDSADEASVCSEDPGICMSYGLGPNAKPELKYSYGPTWNQGHPSYKHNPLVAVPYSHPVNNRWAPQPAPIVCLPPTYDQRRRSQLVPESYKSGNRLGQSPNDYPQVKTEHKNYIDPIDVTLNELRMADIQLQSEIRTGLNSQRAALSQSSSAVQKQLRQAQNYCEAIKKELKIVESRYHDRHISAQGEIEKLRGLVMSYIKEQKILSRRLKRKGLVQIT</sequence>
<evidence type="ECO:0000313" key="2">
    <source>
        <dbReference type="EMBL" id="KAF5685326.1"/>
    </source>
</evidence>
<dbReference type="EMBL" id="JAAOAK010000165">
    <property type="protein sequence ID" value="KAF5685326.1"/>
    <property type="molecule type" value="Genomic_DNA"/>
</dbReference>
<evidence type="ECO:0000313" key="3">
    <source>
        <dbReference type="Proteomes" id="UP000562682"/>
    </source>
</evidence>
<reference evidence="2 3" key="1">
    <citation type="submission" date="2020-05" db="EMBL/GenBank/DDBJ databases">
        <title>Identification and distribution of gene clusters putatively required for synthesis of sphingolipid metabolism inhibitors in phylogenetically diverse species of the filamentous fungus Fusarium.</title>
        <authorList>
            <person name="Kim H.-S."/>
            <person name="Busman M."/>
            <person name="Brown D.W."/>
            <person name="Divon H."/>
            <person name="Uhlig S."/>
            <person name="Proctor R.H."/>
        </authorList>
    </citation>
    <scope>NUCLEOTIDE SEQUENCE [LARGE SCALE GENOMIC DNA]</scope>
    <source>
        <strain evidence="2 3">NRRL 25311</strain>
    </source>
</reference>